<feature type="region of interest" description="Disordered" evidence="1">
    <location>
        <begin position="395"/>
        <end position="478"/>
    </location>
</feature>
<keyword evidence="3" id="KW-1185">Reference proteome</keyword>
<gene>
    <name evidence="2" type="ORF">FOA43_004279</name>
</gene>
<dbReference type="OrthoDB" id="3997480at2759"/>
<evidence type="ECO:0000256" key="1">
    <source>
        <dbReference type="SAM" id="MobiDB-lite"/>
    </source>
</evidence>
<protein>
    <submittedName>
        <fullName evidence="2">Uncharacterized protein</fullName>
    </submittedName>
</protein>
<sequence>MPVDRNRRLPNHIDLSRRRRTRRGSNTREVRAVNRANYGIGDLASTSFFRYHPEHDIKHDIFGMIQKHGLLCLMNKTLADRRVGKPFKYYNKYLGVGTKRTYNDMDRDIVASDFMNEQDSFDRQKIAASSFLRPGVTYDIENSSGTSFNLKFSDISYTNEKVCGYFESQSVTIPFTGSVVDFIHTDLRCRESGKISIESSIFSNLLRNFLCFDRTLKEYVGRRGDKTSVFNMDKLGYLSLHGIYHQSNLRYPQRTKFPNSSLFHRIENMCGNSGSTYKLLAKWFDIPPFNEFMNTPSPPTPPNGRRKCVNNPENLLICNDCIDLMLKNFIFLKLEIDLEDLLKDPNEPCRDLQIRNDMVYKRRRWLKPLASSMNFSCRHDSSDAASSAVRFSLGDEADQGYRSEEELGGEEDEDKDEDEDADDDEDDYRDDFLSDRENEDDREYYEDEEEDEEDEEEEENLEAEDEDGNTDELREIQLSSGRSRRIESLLFERNIARGQLHHRKGHVLARKLYKNSPSQKLKLRLLVSINRITGDLYMIPGNLDKNNWSSEENDGELFSDYESFNALFQTFIGPKKLLPLSRMKYWMDQNKPEETQRVQKLLLLLAITTPSLFESMNSTTEIGVHQHQQQQQRDRISNRETEFRDSLIGYFNDNINFRFDSRKVMRMKPNRNVMTGGRTNTNKGSLNCLGRFYSFGLV</sequence>
<organism evidence="2 3">
    <name type="scientific">Eeniella nana</name>
    <name type="common">Yeast</name>
    <name type="synonym">Brettanomyces nanus</name>
    <dbReference type="NCBI Taxonomy" id="13502"/>
    <lineage>
        <taxon>Eukaryota</taxon>
        <taxon>Fungi</taxon>
        <taxon>Dikarya</taxon>
        <taxon>Ascomycota</taxon>
        <taxon>Saccharomycotina</taxon>
        <taxon>Pichiomycetes</taxon>
        <taxon>Pichiales</taxon>
        <taxon>Pichiaceae</taxon>
        <taxon>Brettanomyces</taxon>
    </lineage>
</organism>
<feature type="compositionally biased region" description="Acidic residues" evidence="1">
    <location>
        <begin position="406"/>
        <end position="429"/>
    </location>
</feature>
<dbReference type="AlphaFoldDB" id="A0A875S9T8"/>
<dbReference type="KEGG" id="bnn:FOA43_004279"/>
<dbReference type="RefSeq" id="XP_038780450.1">
    <property type="nucleotide sequence ID" value="XM_038924522.1"/>
</dbReference>
<evidence type="ECO:0000313" key="2">
    <source>
        <dbReference type="EMBL" id="QPG76885.1"/>
    </source>
</evidence>
<reference evidence="2" key="1">
    <citation type="submission" date="2020-10" db="EMBL/GenBank/DDBJ databases">
        <authorList>
            <person name="Roach M.J.R."/>
        </authorList>
    </citation>
    <scope>NUCLEOTIDE SEQUENCE</scope>
    <source>
        <strain evidence="2">CBS 1945</strain>
    </source>
</reference>
<dbReference type="GeneID" id="62197679"/>
<accession>A0A875S9T8</accession>
<feature type="compositionally biased region" description="Acidic residues" evidence="1">
    <location>
        <begin position="437"/>
        <end position="470"/>
    </location>
</feature>
<proteinExistence type="predicted"/>
<evidence type="ECO:0000313" key="3">
    <source>
        <dbReference type="Proteomes" id="UP000662931"/>
    </source>
</evidence>
<dbReference type="EMBL" id="CP064815">
    <property type="protein sequence ID" value="QPG76885.1"/>
    <property type="molecule type" value="Genomic_DNA"/>
</dbReference>
<name>A0A875S9T8_EENNA</name>
<dbReference type="Proteomes" id="UP000662931">
    <property type="component" value="Chromosome 4"/>
</dbReference>